<dbReference type="Proteomes" id="UP000256429">
    <property type="component" value="Unassembled WGS sequence"/>
</dbReference>
<sequence length="364" mass="42366">MKLLYIYDELPKTYQKYMLFLVDSLKKKINVKTLSYSKEDADYSIESYGFKDFILRLLYKLKLSRFSSLDVKIMSKFDLVHLQHSFLFAKLIPLFKDYKNKTKVIITLRGGDTYVKPWIDKRWQDFYKNYGDKVDAFITVSNHQKEYLQRWGVSKNKIHVIPISFGVKSIAEPKYPNKGIVKIISAFRMCWEKNIEGNLRTVKILKEKGINVQYDIFGNGSDLGQVYYLVDKYGLEKEVNCYGKIENTIFKQKLKLYDFYLQLSHSESFGGSVIEAQSQGIPCIVSNSGGLPEAIIHGKTGYCINTYNVDSAANYIKELFQDSKKYHLFSKNAIEYVNENFTTTTEVEKLVGLYKRLIIKKKCQ</sequence>
<evidence type="ECO:0000313" key="3">
    <source>
        <dbReference type="EMBL" id="REE81995.1"/>
    </source>
</evidence>
<evidence type="ECO:0000259" key="2">
    <source>
        <dbReference type="Pfam" id="PF13439"/>
    </source>
</evidence>
<dbReference type="InterPro" id="IPR028098">
    <property type="entry name" value="Glyco_trans_4-like_N"/>
</dbReference>
<dbReference type="SUPFAM" id="SSF53756">
    <property type="entry name" value="UDP-Glycosyltransferase/glycogen phosphorylase"/>
    <property type="match status" value="1"/>
</dbReference>
<keyword evidence="4" id="KW-1185">Reference proteome</keyword>
<feature type="domain" description="Glycosyltransferase subfamily 4-like N-terminal" evidence="2">
    <location>
        <begin position="70"/>
        <end position="162"/>
    </location>
</feature>
<organism evidence="3 4">
    <name type="scientific">Lutibacter oceani</name>
    <dbReference type="NCBI Taxonomy" id="1853311"/>
    <lineage>
        <taxon>Bacteria</taxon>
        <taxon>Pseudomonadati</taxon>
        <taxon>Bacteroidota</taxon>
        <taxon>Flavobacteriia</taxon>
        <taxon>Flavobacteriales</taxon>
        <taxon>Flavobacteriaceae</taxon>
        <taxon>Lutibacter</taxon>
    </lineage>
</organism>
<dbReference type="RefSeq" id="WP_115879770.1">
    <property type="nucleotide sequence ID" value="NZ_QTTQ01000010.1"/>
</dbReference>
<dbReference type="InterPro" id="IPR050194">
    <property type="entry name" value="Glycosyltransferase_grp1"/>
</dbReference>
<keyword evidence="3" id="KW-0808">Transferase</keyword>
<name>A0A3D9RZC8_9FLAO</name>
<dbReference type="GO" id="GO:0016758">
    <property type="term" value="F:hexosyltransferase activity"/>
    <property type="evidence" value="ECO:0007669"/>
    <property type="project" value="TreeGrafter"/>
</dbReference>
<proteinExistence type="predicted"/>
<gene>
    <name evidence="3" type="ORF">BX611_1538</name>
</gene>
<dbReference type="OrthoDB" id="7560678at2"/>
<dbReference type="AlphaFoldDB" id="A0A3D9RZC8"/>
<dbReference type="PANTHER" id="PTHR45947:SF3">
    <property type="entry name" value="SULFOQUINOVOSYL TRANSFERASE SQD2"/>
    <property type="match status" value="1"/>
</dbReference>
<reference evidence="3 4" key="1">
    <citation type="submission" date="2018-08" db="EMBL/GenBank/DDBJ databases">
        <title>Genomic Encyclopedia of Type Strains, Phase III (KMG-III): the genomes of soil and plant-associated and newly described type strains.</title>
        <authorList>
            <person name="Whitman W."/>
        </authorList>
    </citation>
    <scope>NUCLEOTIDE SEQUENCE [LARGE SCALE GENOMIC DNA]</scope>
    <source>
        <strain evidence="3 4">325-5</strain>
    </source>
</reference>
<dbReference type="Gene3D" id="3.40.50.2000">
    <property type="entry name" value="Glycogen Phosphorylase B"/>
    <property type="match status" value="2"/>
</dbReference>
<feature type="domain" description="Glycosyl transferase family 1" evidence="1">
    <location>
        <begin position="182"/>
        <end position="335"/>
    </location>
</feature>
<dbReference type="CDD" id="cd03801">
    <property type="entry name" value="GT4_PimA-like"/>
    <property type="match status" value="1"/>
</dbReference>
<dbReference type="EMBL" id="QTTQ01000010">
    <property type="protein sequence ID" value="REE81995.1"/>
    <property type="molecule type" value="Genomic_DNA"/>
</dbReference>
<accession>A0A3D9RZC8</accession>
<protein>
    <submittedName>
        <fullName evidence="3">Glycosyltransferase involved in cell wall biosynthesis</fullName>
    </submittedName>
</protein>
<dbReference type="Pfam" id="PF13439">
    <property type="entry name" value="Glyco_transf_4"/>
    <property type="match status" value="1"/>
</dbReference>
<dbReference type="PANTHER" id="PTHR45947">
    <property type="entry name" value="SULFOQUINOVOSYL TRANSFERASE SQD2"/>
    <property type="match status" value="1"/>
</dbReference>
<evidence type="ECO:0000259" key="1">
    <source>
        <dbReference type="Pfam" id="PF00534"/>
    </source>
</evidence>
<evidence type="ECO:0000313" key="4">
    <source>
        <dbReference type="Proteomes" id="UP000256429"/>
    </source>
</evidence>
<dbReference type="InterPro" id="IPR001296">
    <property type="entry name" value="Glyco_trans_1"/>
</dbReference>
<dbReference type="Pfam" id="PF00534">
    <property type="entry name" value="Glycos_transf_1"/>
    <property type="match status" value="1"/>
</dbReference>
<comment type="caution">
    <text evidence="3">The sequence shown here is derived from an EMBL/GenBank/DDBJ whole genome shotgun (WGS) entry which is preliminary data.</text>
</comment>